<evidence type="ECO:0000256" key="2">
    <source>
        <dbReference type="ARBA" id="ARBA00022801"/>
    </source>
</evidence>
<reference evidence="6" key="1">
    <citation type="journal article" date="2020" name="Stud. Mycol.">
        <title>101 Dothideomycetes genomes: a test case for predicting lifestyles and emergence of pathogens.</title>
        <authorList>
            <person name="Haridas S."/>
            <person name="Albert R."/>
            <person name="Binder M."/>
            <person name="Bloem J."/>
            <person name="Labutti K."/>
            <person name="Salamov A."/>
            <person name="Andreopoulos B."/>
            <person name="Baker S."/>
            <person name="Barry K."/>
            <person name="Bills G."/>
            <person name="Bluhm B."/>
            <person name="Cannon C."/>
            <person name="Castanera R."/>
            <person name="Culley D."/>
            <person name="Daum C."/>
            <person name="Ezra D."/>
            <person name="Gonzalez J."/>
            <person name="Henrissat B."/>
            <person name="Kuo A."/>
            <person name="Liang C."/>
            <person name="Lipzen A."/>
            <person name="Lutzoni F."/>
            <person name="Magnuson J."/>
            <person name="Mondo S."/>
            <person name="Nolan M."/>
            <person name="Ohm R."/>
            <person name="Pangilinan J."/>
            <person name="Park H.-J."/>
            <person name="Ramirez L."/>
            <person name="Alfaro M."/>
            <person name="Sun H."/>
            <person name="Tritt A."/>
            <person name="Yoshinaga Y."/>
            <person name="Zwiers L.-H."/>
            <person name="Turgeon B."/>
            <person name="Goodwin S."/>
            <person name="Spatafora J."/>
            <person name="Crous P."/>
            <person name="Grigoriev I."/>
        </authorList>
    </citation>
    <scope>NUCLEOTIDE SEQUENCE</scope>
    <source>
        <strain evidence="6">CBS 109.77</strain>
    </source>
</reference>
<dbReference type="EC" id="3.1.1.47" evidence="1"/>
<sequence>MARLAGYPLQILLCLLLSAYTQAQLLIPAPKGQYAVGQNTIKLVDTSRTDPYDPSHGHRAVMTSLFYPVPKRSCTQICPVPYMPPVTASYIDASVAALGIPNGTFESIRMQACCSVAPKAKKDITKVPVILFSGGLQGTRLLYSALAQTLASAGYAVITMDHTYETSIVEFPDGTIIPGLNDTNFDPEVPGLLDSVLAIRAADARFVLTQMGLKSVVQKLIPGAACGFNVKNGNAAFYGHSFGGATAIAALMHDSRLAAAINLDGMQFGNLTDTKKPALLVGRAEPSPHNRTTDATWAQTWTHFKGWRREVAVAKIEHNTFGDTGLLIKLSGLPVSDDIKSVIGSLDGGRSFTVITEVVRTFFDLVLKGKKTGLFEKGSKDLPEVVVG</sequence>
<dbReference type="PANTHER" id="PTHR10272">
    <property type="entry name" value="PLATELET-ACTIVATING FACTOR ACETYLHYDROLASE"/>
    <property type="match status" value="1"/>
</dbReference>
<keyword evidence="7" id="KW-1185">Reference proteome</keyword>
<dbReference type="AlphaFoldDB" id="A0A6A6X288"/>
<evidence type="ECO:0000256" key="4">
    <source>
        <dbReference type="ARBA" id="ARBA00023098"/>
    </source>
</evidence>
<evidence type="ECO:0000313" key="6">
    <source>
        <dbReference type="EMBL" id="KAF2790321.1"/>
    </source>
</evidence>
<organism evidence="6 7">
    <name type="scientific">Melanomma pulvis-pyrius CBS 109.77</name>
    <dbReference type="NCBI Taxonomy" id="1314802"/>
    <lineage>
        <taxon>Eukaryota</taxon>
        <taxon>Fungi</taxon>
        <taxon>Dikarya</taxon>
        <taxon>Ascomycota</taxon>
        <taxon>Pezizomycotina</taxon>
        <taxon>Dothideomycetes</taxon>
        <taxon>Pleosporomycetidae</taxon>
        <taxon>Pleosporales</taxon>
        <taxon>Melanommataceae</taxon>
        <taxon>Melanomma</taxon>
    </lineage>
</organism>
<keyword evidence="4" id="KW-0443">Lipid metabolism</keyword>
<proteinExistence type="predicted"/>
<dbReference type="GO" id="GO:0003847">
    <property type="term" value="F:1-alkyl-2-acetylglycerophosphocholine esterase activity"/>
    <property type="evidence" value="ECO:0007669"/>
    <property type="project" value="UniProtKB-EC"/>
</dbReference>
<dbReference type="PANTHER" id="PTHR10272:SF14">
    <property type="entry name" value="PAF ACETYLHYDROLASE FAMILY PROTEIN"/>
    <property type="match status" value="1"/>
</dbReference>
<dbReference type="Gene3D" id="3.40.50.1820">
    <property type="entry name" value="alpha/beta hydrolase"/>
    <property type="match status" value="1"/>
</dbReference>
<dbReference type="GO" id="GO:0016042">
    <property type="term" value="P:lipid catabolic process"/>
    <property type="evidence" value="ECO:0007669"/>
    <property type="project" value="UniProtKB-KW"/>
</dbReference>
<keyword evidence="5" id="KW-0732">Signal</keyword>
<evidence type="ECO:0000256" key="5">
    <source>
        <dbReference type="SAM" id="SignalP"/>
    </source>
</evidence>
<gene>
    <name evidence="6" type="ORF">K505DRAFT_327636</name>
</gene>
<feature type="chain" id="PRO_5025668372" description="1-alkyl-2-acetylglycerophosphocholine esterase" evidence="5">
    <location>
        <begin position="24"/>
        <end position="388"/>
    </location>
</feature>
<evidence type="ECO:0000313" key="7">
    <source>
        <dbReference type="Proteomes" id="UP000799757"/>
    </source>
</evidence>
<protein>
    <recommendedName>
        <fullName evidence="1">1-alkyl-2-acetylglycerophosphocholine esterase</fullName>
        <ecNumber evidence="1">3.1.1.47</ecNumber>
    </recommendedName>
</protein>
<keyword evidence="2 6" id="KW-0378">Hydrolase</keyword>
<evidence type="ECO:0000256" key="3">
    <source>
        <dbReference type="ARBA" id="ARBA00022963"/>
    </source>
</evidence>
<feature type="signal peptide" evidence="5">
    <location>
        <begin position="1"/>
        <end position="23"/>
    </location>
</feature>
<accession>A0A6A6X288</accession>
<name>A0A6A6X288_9PLEO</name>
<dbReference type="OrthoDB" id="2363873at2759"/>
<dbReference type="Pfam" id="PF03403">
    <property type="entry name" value="PAF-AH_p_II"/>
    <property type="match status" value="2"/>
</dbReference>
<dbReference type="InterPro" id="IPR029058">
    <property type="entry name" value="AB_hydrolase_fold"/>
</dbReference>
<dbReference type="Proteomes" id="UP000799757">
    <property type="component" value="Unassembled WGS sequence"/>
</dbReference>
<dbReference type="SUPFAM" id="SSF53474">
    <property type="entry name" value="alpha/beta-Hydrolases"/>
    <property type="match status" value="1"/>
</dbReference>
<dbReference type="EMBL" id="MU002080">
    <property type="protein sequence ID" value="KAF2790321.1"/>
    <property type="molecule type" value="Genomic_DNA"/>
</dbReference>
<keyword evidence="3" id="KW-0442">Lipid degradation</keyword>
<evidence type="ECO:0000256" key="1">
    <source>
        <dbReference type="ARBA" id="ARBA00013201"/>
    </source>
</evidence>